<dbReference type="InterPro" id="IPR045584">
    <property type="entry name" value="Pilin-like"/>
</dbReference>
<evidence type="ECO:0000313" key="2">
    <source>
        <dbReference type="Proteomes" id="UP000266426"/>
    </source>
</evidence>
<evidence type="ECO:0000313" key="1">
    <source>
        <dbReference type="EMBL" id="RJP58535.1"/>
    </source>
</evidence>
<organism evidence="1 2">
    <name type="scientific">Candidatus Auribacter fodinae</name>
    <dbReference type="NCBI Taxonomy" id="2093366"/>
    <lineage>
        <taxon>Bacteria</taxon>
        <taxon>Pseudomonadati</taxon>
        <taxon>Candidatus Auribacterota</taxon>
        <taxon>Candidatus Auribacteria</taxon>
        <taxon>Candidatus Auribacterales</taxon>
        <taxon>Candidatus Auribacteraceae</taxon>
        <taxon>Candidatus Auribacter</taxon>
    </lineage>
</organism>
<dbReference type="SUPFAM" id="SSF54523">
    <property type="entry name" value="Pili subunits"/>
    <property type="match status" value="1"/>
</dbReference>
<name>A0A3A4QXB4_9BACT</name>
<accession>A0A3A4QXB4</accession>
<gene>
    <name evidence="1" type="ORF">C4541_07825</name>
</gene>
<reference evidence="1 2" key="1">
    <citation type="journal article" date="2017" name="ISME J.">
        <title>Energy and carbon metabolisms in a deep terrestrial subsurface fluid microbial community.</title>
        <authorList>
            <person name="Momper L."/>
            <person name="Jungbluth S.P."/>
            <person name="Lee M.D."/>
            <person name="Amend J.P."/>
        </authorList>
    </citation>
    <scope>NUCLEOTIDE SEQUENCE [LARGE SCALE GENOMIC DNA]</scope>
    <source>
        <strain evidence="1">SURF_26</strain>
    </source>
</reference>
<comment type="caution">
    <text evidence="1">The sequence shown here is derived from an EMBL/GenBank/DDBJ whole genome shotgun (WGS) entry which is preliminary data.</text>
</comment>
<dbReference type="AlphaFoldDB" id="A0A3A4QXB4"/>
<proteinExistence type="predicted"/>
<dbReference type="PANTHER" id="PTHR30093">
    <property type="entry name" value="GENERAL SECRETION PATHWAY PROTEIN G"/>
    <property type="match status" value="1"/>
</dbReference>
<dbReference type="Proteomes" id="UP000266426">
    <property type="component" value="Unassembled WGS sequence"/>
</dbReference>
<evidence type="ECO:0008006" key="3">
    <source>
        <dbReference type="Google" id="ProtNLM"/>
    </source>
</evidence>
<sequence>MPYMKQKRKESGMTLNELLVVVSLVIVLMYLATAGLKMAYVKVEKVQCANNLHQIGMAIQLYAGDHDMFLPTPGRLGGNTWRRKLIEGAYIDDEKLFSCPALPAECNYRLNSGHNDGTGWEHADGGDGGASDMSAIEKPGETLLLSEYQNTLMTTDVDSNGSETYTDTTMWSGNYPTQSTHSLLQVHNGGSNYLFADFHVEWISKEDMQNDPNNYSYYKKP</sequence>
<protein>
    <recommendedName>
        <fullName evidence="3">Type II secretion system protein</fullName>
    </recommendedName>
</protein>
<dbReference type="PANTHER" id="PTHR30093:SF2">
    <property type="entry name" value="TYPE II SECRETION SYSTEM PROTEIN H"/>
    <property type="match status" value="1"/>
</dbReference>
<dbReference type="EMBL" id="QZJZ01000065">
    <property type="protein sequence ID" value="RJP58535.1"/>
    <property type="molecule type" value="Genomic_DNA"/>
</dbReference>